<evidence type="ECO:0000313" key="2">
    <source>
        <dbReference type="EMBL" id="KAJ8900277.1"/>
    </source>
</evidence>
<feature type="domain" description="Endonuclease/exonuclease/phosphatase" evidence="1">
    <location>
        <begin position="44"/>
        <end position="156"/>
    </location>
</feature>
<keyword evidence="3" id="KW-1185">Reference proteome</keyword>
<comment type="caution">
    <text evidence="2">The sequence shown here is derived from an EMBL/GenBank/DDBJ whole genome shotgun (WGS) entry which is preliminary data.</text>
</comment>
<gene>
    <name evidence="2" type="ORF">K2173_024917</name>
</gene>
<dbReference type="PANTHER" id="PTHR33710:SF71">
    <property type="entry name" value="ENDONUCLEASE_EXONUCLEASE_PHOSPHATASE DOMAIN-CONTAINING PROTEIN"/>
    <property type="match status" value="1"/>
</dbReference>
<evidence type="ECO:0000313" key="3">
    <source>
        <dbReference type="Proteomes" id="UP001159364"/>
    </source>
</evidence>
<dbReference type="InterPro" id="IPR005135">
    <property type="entry name" value="Endo/exonuclease/phosphatase"/>
</dbReference>
<accession>A0AAV8UGA4</accession>
<dbReference type="GO" id="GO:0003824">
    <property type="term" value="F:catalytic activity"/>
    <property type="evidence" value="ECO:0007669"/>
    <property type="project" value="InterPro"/>
</dbReference>
<dbReference type="PANTHER" id="PTHR33710">
    <property type="entry name" value="BNAC02G09200D PROTEIN"/>
    <property type="match status" value="1"/>
</dbReference>
<sequence length="324" mass="37739">MAGVRRNCGYYSGIEVTADDARGGLSMGWKEGVNVTFKSSGDHYIDVEIVSEEAGIPWRFMGFYGHHEERFRSESWDLLRTLKNQSNSPWIVMGDFNEITYEFEKQGRCIKLVRQMTEFRNALDECGLIDLGSKGPWFTWETGNTPRTNIRERLDRGVATSNTHPDVIRERTEFPFRFESSWCMEDDCEEEIRKIWTSCDLDVPGKLNVVSEGLTRWSKNITVARFKRTTELKRKLDELNHRDPTSSNLEELILTILEIDRKERKWEQRVRENWLSYGDRNTAYFHKIASQRKKMKEIKGLEDQSGTMVNDESGIVAIATGYFD</sequence>
<name>A0AAV8UGA4_9ROSI</name>
<proteinExistence type="predicted"/>
<dbReference type="Gene3D" id="3.60.10.10">
    <property type="entry name" value="Endonuclease/exonuclease/phosphatase"/>
    <property type="match status" value="1"/>
</dbReference>
<reference evidence="2 3" key="1">
    <citation type="submission" date="2021-09" db="EMBL/GenBank/DDBJ databases">
        <title>Genomic insights and catalytic innovation underlie evolution of tropane alkaloids biosynthesis.</title>
        <authorList>
            <person name="Wang Y.-J."/>
            <person name="Tian T."/>
            <person name="Huang J.-P."/>
            <person name="Huang S.-X."/>
        </authorList>
    </citation>
    <scope>NUCLEOTIDE SEQUENCE [LARGE SCALE GENOMIC DNA]</scope>
    <source>
        <strain evidence="2">KIB-2018</strain>
        <tissue evidence="2">Leaf</tissue>
    </source>
</reference>
<evidence type="ECO:0000259" key="1">
    <source>
        <dbReference type="Pfam" id="PF03372"/>
    </source>
</evidence>
<dbReference type="AlphaFoldDB" id="A0AAV8UGA4"/>
<protein>
    <recommendedName>
        <fullName evidence="1">Endonuclease/exonuclease/phosphatase domain-containing protein</fullName>
    </recommendedName>
</protein>
<dbReference type="SUPFAM" id="SSF56219">
    <property type="entry name" value="DNase I-like"/>
    <property type="match status" value="1"/>
</dbReference>
<organism evidence="2 3">
    <name type="scientific">Erythroxylum novogranatense</name>
    <dbReference type="NCBI Taxonomy" id="1862640"/>
    <lineage>
        <taxon>Eukaryota</taxon>
        <taxon>Viridiplantae</taxon>
        <taxon>Streptophyta</taxon>
        <taxon>Embryophyta</taxon>
        <taxon>Tracheophyta</taxon>
        <taxon>Spermatophyta</taxon>
        <taxon>Magnoliopsida</taxon>
        <taxon>eudicotyledons</taxon>
        <taxon>Gunneridae</taxon>
        <taxon>Pentapetalae</taxon>
        <taxon>rosids</taxon>
        <taxon>fabids</taxon>
        <taxon>Malpighiales</taxon>
        <taxon>Erythroxylaceae</taxon>
        <taxon>Erythroxylum</taxon>
    </lineage>
</organism>
<dbReference type="EMBL" id="JAIWQS010000008">
    <property type="protein sequence ID" value="KAJ8900277.1"/>
    <property type="molecule type" value="Genomic_DNA"/>
</dbReference>
<dbReference type="Proteomes" id="UP001159364">
    <property type="component" value="Linkage Group LG08"/>
</dbReference>
<dbReference type="Pfam" id="PF03372">
    <property type="entry name" value="Exo_endo_phos"/>
    <property type="match status" value="1"/>
</dbReference>
<dbReference type="InterPro" id="IPR036691">
    <property type="entry name" value="Endo/exonu/phosph_ase_sf"/>
</dbReference>